<dbReference type="RefSeq" id="WP_308478390.1">
    <property type="nucleotide sequence ID" value="NZ_OY726397.1"/>
</dbReference>
<evidence type="ECO:0000313" key="1">
    <source>
        <dbReference type="EMBL" id="CAJ1505544.1"/>
    </source>
</evidence>
<keyword evidence="2" id="KW-1185">Reference proteome</keyword>
<reference evidence="1 2" key="1">
    <citation type="submission" date="2023-08" db="EMBL/GenBank/DDBJ databases">
        <authorList>
            <person name="Folkvardsen B D."/>
            <person name="Norman A."/>
        </authorList>
    </citation>
    <scope>NUCLEOTIDE SEQUENCE [LARGE SCALE GENOMIC DNA]</scope>
    <source>
        <strain evidence="1 2">Mu0053</strain>
    </source>
</reference>
<protein>
    <submittedName>
        <fullName evidence="1">Uncharacterized protein</fullName>
    </submittedName>
</protein>
<accession>A0ABN9NFM1</accession>
<gene>
    <name evidence="1" type="ORF">MU0053_002962</name>
</gene>
<dbReference type="EMBL" id="OY726397">
    <property type="protein sequence ID" value="CAJ1505544.1"/>
    <property type="molecule type" value="Genomic_DNA"/>
</dbReference>
<sequence>MTDDEYPDQATREQLCGVVVSLDGYAARVSGWGQPVAEVSWRDGPGYISVAWRIVARVVEAGGDFHSDVHATTRSGT</sequence>
<name>A0ABN9NFM1_9MYCO</name>
<dbReference type="Proteomes" id="UP001190465">
    <property type="component" value="Chromosome"/>
</dbReference>
<evidence type="ECO:0000313" key="2">
    <source>
        <dbReference type="Proteomes" id="UP001190465"/>
    </source>
</evidence>
<proteinExistence type="predicted"/>
<organism evidence="1 2">
    <name type="scientific">[Mycobacterium] burgundiense</name>
    <dbReference type="NCBI Taxonomy" id="3064286"/>
    <lineage>
        <taxon>Bacteria</taxon>
        <taxon>Bacillati</taxon>
        <taxon>Actinomycetota</taxon>
        <taxon>Actinomycetes</taxon>
        <taxon>Mycobacteriales</taxon>
        <taxon>Mycobacteriaceae</taxon>
        <taxon>Mycolicibacterium</taxon>
    </lineage>
</organism>